<accession>A0A0A9AHC6</accession>
<name>A0A0A9AHC6_ARUDO</name>
<evidence type="ECO:0000256" key="1">
    <source>
        <dbReference type="SAM" id="MobiDB-lite"/>
    </source>
</evidence>
<dbReference type="EMBL" id="GBRH01251393">
    <property type="protein sequence ID" value="JAD46502.1"/>
    <property type="molecule type" value="Transcribed_RNA"/>
</dbReference>
<evidence type="ECO:0000313" key="2">
    <source>
        <dbReference type="EMBL" id="JAD46502.1"/>
    </source>
</evidence>
<organism evidence="2">
    <name type="scientific">Arundo donax</name>
    <name type="common">Giant reed</name>
    <name type="synonym">Donax arundinaceus</name>
    <dbReference type="NCBI Taxonomy" id="35708"/>
    <lineage>
        <taxon>Eukaryota</taxon>
        <taxon>Viridiplantae</taxon>
        <taxon>Streptophyta</taxon>
        <taxon>Embryophyta</taxon>
        <taxon>Tracheophyta</taxon>
        <taxon>Spermatophyta</taxon>
        <taxon>Magnoliopsida</taxon>
        <taxon>Liliopsida</taxon>
        <taxon>Poales</taxon>
        <taxon>Poaceae</taxon>
        <taxon>PACMAD clade</taxon>
        <taxon>Arundinoideae</taxon>
        <taxon>Arundineae</taxon>
        <taxon>Arundo</taxon>
    </lineage>
</organism>
<reference evidence="2" key="1">
    <citation type="submission" date="2014-09" db="EMBL/GenBank/DDBJ databases">
        <authorList>
            <person name="Magalhaes I.L.F."/>
            <person name="Oliveira U."/>
            <person name="Santos F.R."/>
            <person name="Vidigal T.H.D.A."/>
            <person name="Brescovit A.D."/>
            <person name="Santos A.J."/>
        </authorList>
    </citation>
    <scope>NUCLEOTIDE SEQUENCE</scope>
    <source>
        <tissue evidence="2">Shoot tissue taken approximately 20 cm above the soil surface</tissue>
    </source>
</reference>
<dbReference type="AlphaFoldDB" id="A0A0A9AHC6"/>
<feature type="region of interest" description="Disordered" evidence="1">
    <location>
        <begin position="1"/>
        <end position="26"/>
    </location>
</feature>
<protein>
    <submittedName>
        <fullName evidence="2">Uncharacterized protein</fullName>
    </submittedName>
</protein>
<reference evidence="2" key="2">
    <citation type="journal article" date="2015" name="Data Brief">
        <title>Shoot transcriptome of the giant reed, Arundo donax.</title>
        <authorList>
            <person name="Barrero R.A."/>
            <person name="Guerrero F.D."/>
            <person name="Moolhuijzen P."/>
            <person name="Goolsby J.A."/>
            <person name="Tidwell J."/>
            <person name="Bellgard S.E."/>
            <person name="Bellgard M.I."/>
        </authorList>
    </citation>
    <scope>NUCLEOTIDE SEQUENCE</scope>
    <source>
        <tissue evidence="2">Shoot tissue taken approximately 20 cm above the soil surface</tissue>
    </source>
</reference>
<proteinExistence type="predicted"/>
<sequence>MANIIKMPSKTANLSNPLSHFTRNHV</sequence>
<feature type="compositionally biased region" description="Polar residues" evidence="1">
    <location>
        <begin position="10"/>
        <end position="26"/>
    </location>
</feature>